<dbReference type="GO" id="GO:0005436">
    <property type="term" value="F:sodium:phosphate symporter activity"/>
    <property type="evidence" value="ECO:0007669"/>
    <property type="project" value="InterPro"/>
</dbReference>
<dbReference type="EMBL" id="CP029487">
    <property type="protein sequence ID" value="QCT73422.1"/>
    <property type="molecule type" value="Genomic_DNA"/>
</dbReference>
<evidence type="ECO:0000256" key="1">
    <source>
        <dbReference type="ARBA" id="ARBA00004651"/>
    </source>
</evidence>
<protein>
    <submittedName>
        <fullName evidence="8">Na/Pi cotransporter family protein</fullName>
    </submittedName>
</protein>
<dbReference type="InterPro" id="IPR026022">
    <property type="entry name" value="PhoU_dom"/>
</dbReference>
<dbReference type="AlphaFoldDB" id="A0A4P9CF84"/>
<keyword evidence="9" id="KW-1185">Reference proteome</keyword>
<dbReference type="KEGG" id="emt:CPZ25_019570"/>
<organism evidence="8 9">
    <name type="scientific">Eubacterium maltosivorans</name>
    <dbReference type="NCBI Taxonomy" id="2041044"/>
    <lineage>
        <taxon>Bacteria</taxon>
        <taxon>Bacillati</taxon>
        <taxon>Bacillota</taxon>
        <taxon>Clostridia</taxon>
        <taxon>Eubacteriales</taxon>
        <taxon>Eubacteriaceae</taxon>
        <taxon>Eubacterium</taxon>
    </lineage>
</organism>
<keyword evidence="3 6" id="KW-0812">Transmembrane</keyword>
<keyword evidence="5 6" id="KW-0472">Membrane</keyword>
<dbReference type="GO" id="GO:0044341">
    <property type="term" value="P:sodium-dependent phosphate transport"/>
    <property type="evidence" value="ECO:0007669"/>
    <property type="project" value="InterPro"/>
</dbReference>
<evidence type="ECO:0000256" key="6">
    <source>
        <dbReference type="SAM" id="Phobius"/>
    </source>
</evidence>
<dbReference type="PANTHER" id="PTHR10010">
    <property type="entry name" value="SOLUTE CARRIER FAMILY 34 SODIUM PHOSPHATE , MEMBER 2-RELATED"/>
    <property type="match status" value="1"/>
</dbReference>
<evidence type="ECO:0000256" key="5">
    <source>
        <dbReference type="ARBA" id="ARBA00023136"/>
    </source>
</evidence>
<evidence type="ECO:0000313" key="9">
    <source>
        <dbReference type="Proteomes" id="UP000218387"/>
    </source>
</evidence>
<dbReference type="InterPro" id="IPR003841">
    <property type="entry name" value="Na/Pi_transpt"/>
</dbReference>
<dbReference type="PANTHER" id="PTHR10010:SF46">
    <property type="entry name" value="SODIUM-DEPENDENT PHOSPHATE TRANSPORT PROTEIN 2B"/>
    <property type="match status" value="1"/>
</dbReference>
<gene>
    <name evidence="8" type="ORF">CPZ25_019570</name>
</gene>
<feature type="transmembrane region" description="Helical" evidence="6">
    <location>
        <begin position="129"/>
        <end position="152"/>
    </location>
</feature>
<feature type="transmembrane region" description="Helical" evidence="6">
    <location>
        <begin position="173"/>
        <end position="199"/>
    </location>
</feature>
<keyword evidence="2" id="KW-1003">Cell membrane</keyword>
<evidence type="ECO:0000256" key="2">
    <source>
        <dbReference type="ARBA" id="ARBA00022475"/>
    </source>
</evidence>
<name>A0A4P9CF84_EUBML</name>
<evidence type="ECO:0000313" key="8">
    <source>
        <dbReference type="EMBL" id="QCT73422.1"/>
    </source>
</evidence>
<dbReference type="InterPro" id="IPR004633">
    <property type="entry name" value="NaPi_cotrn-rel/YqeW-like"/>
</dbReference>
<feature type="transmembrane region" description="Helical" evidence="6">
    <location>
        <begin position="244"/>
        <end position="265"/>
    </location>
</feature>
<feature type="transmembrane region" description="Helical" evidence="6">
    <location>
        <begin position="285"/>
        <end position="306"/>
    </location>
</feature>
<dbReference type="NCBIfam" id="TIGR00704">
    <property type="entry name" value="NaPi_cotrn_rel"/>
    <property type="match status" value="1"/>
</dbReference>
<dbReference type="Pfam" id="PF02690">
    <property type="entry name" value="Na_Pi_cotrans"/>
    <property type="match status" value="2"/>
</dbReference>
<accession>A0A4P9CF84</accession>
<evidence type="ECO:0000259" key="7">
    <source>
        <dbReference type="Pfam" id="PF01895"/>
    </source>
</evidence>
<dbReference type="Pfam" id="PF01895">
    <property type="entry name" value="PhoU"/>
    <property type="match status" value="1"/>
</dbReference>
<sequence>MGVTDVLGLLGGLALFLYGMQMMSSGLEAAAGNRMKQILERLTANRFLGVAVGAAITAVIQSSSATTVMVVGFVNSGMMTLIQAVWIIMGANIGTTITGQLIALDVGALAPLFAFCGVALVVFTKKVKLHHWGLIVAGLGILFIGMDMMSTAMMPLRDSPAFVNLMTRFSNPALGILAGAVFTAAIQSSSASVGILQALAVSGVIGLPSAVYVLFGQNIGTCITAVLASIGTSRNAKRTTVIHLLFNIIGTVVFTVICMLTPLTAFVESLSPANPAAQIANMHTLFNIATTLMLLPFGTLLAKAAIRILPERPSEKSGEHQLLYIKPVEASLEYQMGTSAIIVNGVWRELRRMAKMVTENLEQAFQGVLEKSSRYTKDVAKSEEYVNYLNTEISRYISHVITYELNEKDGVLVSAFFKICGSLERVGDHAVNISEQARLLEEKHIGFTEEAQEEMRSLQQVSIGVLDSLSRLEAITEKRLTEIADYEQRMDDLTLDYQRNQIARMRKGLCSDEACVIYSEILMDIESIGDHILSIGEVLVQASASKTTVDMEQEAYAR</sequence>
<dbReference type="Gene3D" id="1.20.58.220">
    <property type="entry name" value="Phosphate transport system protein phou homolog 2, domain 2"/>
    <property type="match status" value="1"/>
</dbReference>
<evidence type="ECO:0000256" key="4">
    <source>
        <dbReference type="ARBA" id="ARBA00022989"/>
    </source>
</evidence>
<dbReference type="SUPFAM" id="SSF109755">
    <property type="entry name" value="PhoU-like"/>
    <property type="match status" value="1"/>
</dbReference>
<feature type="transmembrane region" description="Helical" evidence="6">
    <location>
        <begin position="68"/>
        <end position="89"/>
    </location>
</feature>
<keyword evidence="4 6" id="KW-1133">Transmembrane helix</keyword>
<evidence type="ECO:0000256" key="3">
    <source>
        <dbReference type="ARBA" id="ARBA00022692"/>
    </source>
</evidence>
<comment type="subcellular location">
    <subcellularLocation>
        <location evidence="1">Cell membrane</location>
        <topology evidence="1">Multi-pass membrane protein</topology>
    </subcellularLocation>
</comment>
<reference evidence="8 9" key="1">
    <citation type="submission" date="2018-05" db="EMBL/GenBank/DDBJ databases">
        <title>Genome comparison of Eubacterium sp.</title>
        <authorList>
            <person name="Feng Y."/>
            <person name="Sanchez-Andrea I."/>
            <person name="Stams A.J.M."/>
            <person name="De Vos W.M."/>
        </authorList>
    </citation>
    <scope>NUCLEOTIDE SEQUENCE [LARGE SCALE GENOMIC DNA]</scope>
    <source>
        <strain evidence="8 9">YI</strain>
    </source>
</reference>
<feature type="transmembrane region" description="Helical" evidence="6">
    <location>
        <begin position="101"/>
        <end position="123"/>
    </location>
</feature>
<dbReference type="InterPro" id="IPR038078">
    <property type="entry name" value="PhoU-like_sf"/>
</dbReference>
<dbReference type="GO" id="GO:0005886">
    <property type="term" value="C:plasma membrane"/>
    <property type="evidence" value="ECO:0007669"/>
    <property type="project" value="UniProtKB-SubCell"/>
</dbReference>
<proteinExistence type="predicted"/>
<dbReference type="RefSeq" id="WP_074617708.1">
    <property type="nucleotide sequence ID" value="NZ_CABJDW020000002.1"/>
</dbReference>
<feature type="domain" description="PhoU" evidence="7">
    <location>
        <begin position="350"/>
        <end position="436"/>
    </location>
</feature>
<dbReference type="Proteomes" id="UP000218387">
    <property type="component" value="Chromosome"/>
</dbReference>
<dbReference type="NCBIfam" id="NF037997">
    <property type="entry name" value="Na_Pi_symport"/>
    <property type="match status" value="1"/>
</dbReference>